<feature type="region of interest" description="Disordered" evidence="1">
    <location>
        <begin position="234"/>
        <end position="256"/>
    </location>
</feature>
<evidence type="ECO:0000313" key="3">
    <source>
        <dbReference type="EMBL" id="VDM39270.1"/>
    </source>
</evidence>
<name>A0A183UHH9_TOXCA</name>
<evidence type="ECO:0000313" key="5">
    <source>
        <dbReference type="WBParaSite" id="TCNE_0000794901-mRNA-1"/>
    </source>
</evidence>
<reference evidence="3 4" key="2">
    <citation type="submission" date="2018-11" db="EMBL/GenBank/DDBJ databases">
        <authorList>
            <consortium name="Pathogen Informatics"/>
        </authorList>
    </citation>
    <scope>NUCLEOTIDE SEQUENCE [LARGE SCALE GENOMIC DNA]</scope>
</reference>
<organism evidence="4 5">
    <name type="scientific">Toxocara canis</name>
    <name type="common">Canine roundworm</name>
    <dbReference type="NCBI Taxonomy" id="6265"/>
    <lineage>
        <taxon>Eukaryota</taxon>
        <taxon>Metazoa</taxon>
        <taxon>Ecdysozoa</taxon>
        <taxon>Nematoda</taxon>
        <taxon>Chromadorea</taxon>
        <taxon>Rhabditida</taxon>
        <taxon>Spirurina</taxon>
        <taxon>Ascaridomorpha</taxon>
        <taxon>Ascaridoidea</taxon>
        <taxon>Toxocaridae</taxon>
        <taxon>Toxocara</taxon>
    </lineage>
</organism>
<protein>
    <submittedName>
        <fullName evidence="5">Tudor domain-containing protein</fullName>
    </submittedName>
</protein>
<feature type="region of interest" description="Disordered" evidence="1">
    <location>
        <begin position="554"/>
        <end position="581"/>
    </location>
</feature>
<sequence length="787" mass="86504">MNVPKGKLENFDGHLGHLVDGATPSNFFIYVIPQMSDVAKQSIRAALISNSGEIQPIPLADNLENGCVYVVREEENYERAWFIKDDKEGKGVVEMVLIDKGRGMMVPRDEVLKCPHEAAVFDVFGVMCPFLISNASGELRHVAETLNGQECRCICDRAVNESETIPYVKGHVLVQYENGTYADLKDIAVTPVEGKDYAKFMFEHAPNAPTNTLPADTGNPSFSVPANEGEFIRGSGDVQCSTPPSSGGMRNESEHTEQNDVCRENFVCLRPEVEDVDCFWVEDLRREAVGLSAWSGGMFEDRGTNEHDEVPPSMFGSGFKELEPMSYPKLFRVRYDREDREMPLTQFWVVDPAMFSTMERLLYEGRRRYSELQTAVRVPLAQLNGMGCLVRTYIDGATSACLCRAIVGEYSYRLRKYVYFLPLNKGEGEGGGDRDLKMRSGSGEHFKTNRIPLNAYSLQTDPVRAMHAAMFRCRLDQNAKMRIQDFTKGMEYELWLLSKGPDGVFVVNTVNPNGTPLGNALSPRYLLETLLSVERVQPQQQHQPVGTVVVNQALQNPLPPPSQQQPQPQQHPTFSDALPSSVSTIPIPAATAAGLPSFAPLWPQFPTFGVPYVMPVPFPVAIVAPPPAPAAPEGQQNPKTVGQQIADGGSSGNATQQHNERARGGSFEFDSGVRNNSDRFRGGRWGGGGDGTRGRSFGGFDEAIRRESFSFTGFGRRSDGWTRGGGSFNGEGRGVFTRGRQRGGNDFASRRGARPFRRGGAVDNQFYSGRGKGGANGTGEKGQQCVG</sequence>
<dbReference type="Proteomes" id="UP000050794">
    <property type="component" value="Unassembled WGS sequence"/>
</dbReference>
<keyword evidence="4" id="KW-1185">Reference proteome</keyword>
<evidence type="ECO:0000259" key="2">
    <source>
        <dbReference type="Pfam" id="PF00567"/>
    </source>
</evidence>
<dbReference type="AlphaFoldDB" id="A0A183UHH9"/>
<feature type="domain" description="Tudor" evidence="2">
    <location>
        <begin position="22"/>
        <end position="124"/>
    </location>
</feature>
<dbReference type="Pfam" id="PF00567">
    <property type="entry name" value="TUDOR"/>
    <property type="match status" value="1"/>
</dbReference>
<feature type="region of interest" description="Disordered" evidence="1">
    <location>
        <begin position="714"/>
        <end position="787"/>
    </location>
</feature>
<dbReference type="EMBL" id="UYWY01019790">
    <property type="protein sequence ID" value="VDM39270.1"/>
    <property type="molecule type" value="Genomic_DNA"/>
</dbReference>
<feature type="region of interest" description="Disordered" evidence="1">
    <location>
        <begin position="629"/>
        <end position="698"/>
    </location>
</feature>
<accession>A0A183UHH9</accession>
<reference evidence="5" key="1">
    <citation type="submission" date="2016-06" db="UniProtKB">
        <authorList>
            <consortium name="WormBaseParasite"/>
        </authorList>
    </citation>
    <scope>IDENTIFICATION</scope>
</reference>
<proteinExistence type="predicted"/>
<dbReference type="WBParaSite" id="TCNE_0000794901-mRNA-1">
    <property type="protein sequence ID" value="TCNE_0000794901-mRNA-1"/>
    <property type="gene ID" value="TCNE_0000794901"/>
</dbReference>
<dbReference type="InterPro" id="IPR002999">
    <property type="entry name" value="Tudor"/>
</dbReference>
<feature type="compositionally biased region" description="Gly residues" evidence="1">
    <location>
        <begin position="770"/>
        <end position="780"/>
    </location>
</feature>
<evidence type="ECO:0000256" key="1">
    <source>
        <dbReference type="SAM" id="MobiDB-lite"/>
    </source>
</evidence>
<evidence type="ECO:0000313" key="4">
    <source>
        <dbReference type="Proteomes" id="UP000050794"/>
    </source>
</evidence>
<feature type="compositionally biased region" description="Polar residues" evidence="1">
    <location>
        <begin position="634"/>
        <end position="643"/>
    </location>
</feature>
<feature type="compositionally biased region" description="Gly residues" evidence="1">
    <location>
        <begin position="722"/>
        <end position="733"/>
    </location>
</feature>
<gene>
    <name evidence="3" type="ORF">TCNE_LOCUS7949</name>
</gene>